<dbReference type="PANTHER" id="PTHR31001:SF50">
    <property type="entry name" value="ZN(II)2CYS6 TRANSCRIPTION FACTOR (EUROFUNG)"/>
    <property type="match status" value="1"/>
</dbReference>
<dbReference type="InterPro" id="IPR007219">
    <property type="entry name" value="XnlR_reg_dom"/>
</dbReference>
<reference evidence="9" key="1">
    <citation type="submission" date="2022-12" db="EMBL/GenBank/DDBJ databases">
        <authorList>
            <person name="Petersen C."/>
        </authorList>
    </citation>
    <scope>NUCLEOTIDE SEQUENCE</scope>
    <source>
        <strain evidence="9">IBT 21472</strain>
    </source>
</reference>
<proteinExistence type="predicted"/>
<dbReference type="Pfam" id="PF00172">
    <property type="entry name" value="Zn_clus"/>
    <property type="match status" value="1"/>
</dbReference>
<keyword evidence="4" id="KW-0238">DNA-binding</keyword>
<comment type="subcellular location">
    <subcellularLocation>
        <location evidence="1">Nucleus</location>
    </subcellularLocation>
</comment>
<keyword evidence="6" id="KW-0539">Nucleus</keyword>
<feature type="region of interest" description="Disordered" evidence="7">
    <location>
        <begin position="1"/>
        <end position="23"/>
    </location>
</feature>
<gene>
    <name evidence="9" type="ORF">N7476_009880</name>
</gene>
<sequence>MEDRADPAAQPERVPQSRSSAPHVRLSCEACRQRKVKCDKLSPCTSCVRLGFQCVPVERARLPRGRTRRQPERVAHTDRELAERVAKLEDLLRRYAPNGQPPPGGPEPALPSGSTDAGQSESSFQLKMEDVETWRDRSSQPSSASSLPHRPRPEAAYIGSSFWESMMQTTSELRHVLDSRENEEPEIQNPPGLGGISFIGSESSDSPKSPQSLRGINITPQIRRGLCEIFLRNVDPVFKILHRPSIRAFLIDDEPYLDYEPDHQAPLTLAYAIYYAAVCTIDDGQCQVMFGVDKKTVSTELQRETEAALVRSDFVTTNDLTILQAYLLSLLAARSQDQSRRVWTMMSMALRVGQALCLHLGDPPFYVSSFDKQMRRRLWQAIGLLDLAASLDRASEPMMQSAWLDAHPPANINDEDIFFGMETPIQEPPEGTFTDMTHSLILAAAQSVARMLAFRDFIEPGKKTMALRKQILKTFQDKASALLKGCRPDLFAFQLYARRTAATINGFLQLGCLRPLQRSTSFIPPQVPGDGLLRLAADNLQKLHESYSDPATAPWMWFGSLWVPWHGLAVALAEMCVCKDPDTMTKYWPVVEQVFHRSSLGIADSQHGMLWKPLEKLMNQARTHKREMIGSRSPTEALHHAPHMIPVTSVAPSMSVPLTSQQLTEQLSAQDLNALPGSASYTMGIDSTLAAGQSGTSTVSLPQSTITLDMLEPYPNVWDGMDFSATGLPASGDNIAWHNYESFIGDVYDNVNYMF</sequence>
<comment type="caution">
    <text evidence="9">The sequence shown here is derived from an EMBL/GenBank/DDBJ whole genome shotgun (WGS) entry which is preliminary data.</text>
</comment>
<evidence type="ECO:0000256" key="6">
    <source>
        <dbReference type="ARBA" id="ARBA00023242"/>
    </source>
</evidence>
<dbReference type="Proteomes" id="UP001147746">
    <property type="component" value="Unassembled WGS sequence"/>
</dbReference>
<evidence type="ECO:0000256" key="4">
    <source>
        <dbReference type="ARBA" id="ARBA00023125"/>
    </source>
</evidence>
<dbReference type="GO" id="GO:0003677">
    <property type="term" value="F:DNA binding"/>
    <property type="evidence" value="ECO:0007669"/>
    <property type="project" value="UniProtKB-KW"/>
</dbReference>
<dbReference type="GO" id="GO:0000981">
    <property type="term" value="F:DNA-binding transcription factor activity, RNA polymerase II-specific"/>
    <property type="evidence" value="ECO:0007669"/>
    <property type="project" value="InterPro"/>
</dbReference>
<organism evidence="9 10">
    <name type="scientific">Penicillium atrosanguineum</name>
    <dbReference type="NCBI Taxonomy" id="1132637"/>
    <lineage>
        <taxon>Eukaryota</taxon>
        <taxon>Fungi</taxon>
        <taxon>Dikarya</taxon>
        <taxon>Ascomycota</taxon>
        <taxon>Pezizomycotina</taxon>
        <taxon>Eurotiomycetes</taxon>
        <taxon>Eurotiomycetidae</taxon>
        <taxon>Eurotiales</taxon>
        <taxon>Aspergillaceae</taxon>
        <taxon>Penicillium</taxon>
    </lineage>
</organism>
<dbReference type="GO" id="GO:0005634">
    <property type="term" value="C:nucleus"/>
    <property type="evidence" value="ECO:0007669"/>
    <property type="project" value="UniProtKB-SubCell"/>
</dbReference>
<keyword evidence="2" id="KW-0479">Metal-binding</keyword>
<dbReference type="InterPro" id="IPR050613">
    <property type="entry name" value="Sec_Metabolite_Reg"/>
</dbReference>
<evidence type="ECO:0000256" key="3">
    <source>
        <dbReference type="ARBA" id="ARBA00023015"/>
    </source>
</evidence>
<evidence type="ECO:0000313" key="9">
    <source>
        <dbReference type="EMBL" id="KAJ5303081.1"/>
    </source>
</evidence>
<dbReference type="OrthoDB" id="435881at2759"/>
<dbReference type="AlphaFoldDB" id="A0A9W9PP47"/>
<dbReference type="PROSITE" id="PS00463">
    <property type="entry name" value="ZN2_CY6_FUNGAL_1"/>
    <property type="match status" value="1"/>
</dbReference>
<keyword evidence="3" id="KW-0805">Transcription regulation</keyword>
<keyword evidence="5" id="KW-0804">Transcription</keyword>
<dbReference type="PANTHER" id="PTHR31001">
    <property type="entry name" value="UNCHARACTERIZED TRANSCRIPTIONAL REGULATORY PROTEIN"/>
    <property type="match status" value="1"/>
</dbReference>
<evidence type="ECO:0000256" key="7">
    <source>
        <dbReference type="SAM" id="MobiDB-lite"/>
    </source>
</evidence>
<feature type="compositionally biased region" description="Basic and acidic residues" evidence="7">
    <location>
        <begin position="127"/>
        <end position="138"/>
    </location>
</feature>
<dbReference type="InterPro" id="IPR036864">
    <property type="entry name" value="Zn2-C6_fun-type_DNA-bd_sf"/>
</dbReference>
<evidence type="ECO:0000256" key="2">
    <source>
        <dbReference type="ARBA" id="ARBA00022723"/>
    </source>
</evidence>
<dbReference type="SUPFAM" id="SSF57701">
    <property type="entry name" value="Zn2/Cys6 DNA-binding domain"/>
    <property type="match status" value="1"/>
</dbReference>
<dbReference type="InterPro" id="IPR001138">
    <property type="entry name" value="Zn2Cys6_DnaBD"/>
</dbReference>
<feature type="compositionally biased region" description="Polar residues" evidence="7">
    <location>
        <begin position="114"/>
        <end position="125"/>
    </location>
</feature>
<feature type="domain" description="Zn(2)-C6 fungal-type" evidence="8">
    <location>
        <begin position="27"/>
        <end position="55"/>
    </location>
</feature>
<dbReference type="CDD" id="cd00067">
    <property type="entry name" value="GAL4"/>
    <property type="match status" value="1"/>
</dbReference>
<dbReference type="SMART" id="SM00066">
    <property type="entry name" value="GAL4"/>
    <property type="match status" value="1"/>
</dbReference>
<evidence type="ECO:0000313" key="10">
    <source>
        <dbReference type="Proteomes" id="UP001147746"/>
    </source>
</evidence>
<keyword evidence="10" id="KW-1185">Reference proteome</keyword>
<dbReference type="EMBL" id="JAPZBO010000009">
    <property type="protein sequence ID" value="KAJ5303081.1"/>
    <property type="molecule type" value="Genomic_DNA"/>
</dbReference>
<dbReference type="Pfam" id="PF04082">
    <property type="entry name" value="Fungal_trans"/>
    <property type="match status" value="1"/>
</dbReference>
<feature type="region of interest" description="Disordered" evidence="7">
    <location>
        <begin position="94"/>
        <end position="153"/>
    </location>
</feature>
<dbReference type="CDD" id="cd12148">
    <property type="entry name" value="fungal_TF_MHR"/>
    <property type="match status" value="1"/>
</dbReference>
<evidence type="ECO:0000259" key="8">
    <source>
        <dbReference type="PROSITE" id="PS50048"/>
    </source>
</evidence>
<dbReference type="PROSITE" id="PS50048">
    <property type="entry name" value="ZN2_CY6_FUNGAL_2"/>
    <property type="match status" value="1"/>
</dbReference>
<feature type="compositionally biased region" description="Pro residues" evidence="7">
    <location>
        <begin position="99"/>
        <end position="109"/>
    </location>
</feature>
<accession>A0A9W9PP47</accession>
<evidence type="ECO:0000256" key="5">
    <source>
        <dbReference type="ARBA" id="ARBA00023163"/>
    </source>
</evidence>
<dbReference type="GO" id="GO:0008270">
    <property type="term" value="F:zinc ion binding"/>
    <property type="evidence" value="ECO:0007669"/>
    <property type="project" value="InterPro"/>
</dbReference>
<dbReference type="GO" id="GO:0006351">
    <property type="term" value="P:DNA-templated transcription"/>
    <property type="evidence" value="ECO:0007669"/>
    <property type="project" value="InterPro"/>
</dbReference>
<reference evidence="9" key="2">
    <citation type="journal article" date="2023" name="IMA Fungus">
        <title>Comparative genomic study of the Penicillium genus elucidates a diverse pangenome and 15 lateral gene transfer events.</title>
        <authorList>
            <person name="Petersen C."/>
            <person name="Sorensen T."/>
            <person name="Nielsen M.R."/>
            <person name="Sondergaard T.E."/>
            <person name="Sorensen J.L."/>
            <person name="Fitzpatrick D.A."/>
            <person name="Frisvad J.C."/>
            <person name="Nielsen K.L."/>
        </authorList>
    </citation>
    <scope>NUCLEOTIDE SEQUENCE</scope>
    <source>
        <strain evidence="9">IBT 21472</strain>
    </source>
</reference>
<name>A0A9W9PP47_9EURO</name>
<dbReference type="Gene3D" id="4.10.240.10">
    <property type="entry name" value="Zn(2)-C6 fungal-type DNA-binding domain"/>
    <property type="match status" value="1"/>
</dbReference>
<evidence type="ECO:0000256" key="1">
    <source>
        <dbReference type="ARBA" id="ARBA00004123"/>
    </source>
</evidence>
<protein>
    <recommendedName>
        <fullName evidence="8">Zn(2)-C6 fungal-type domain-containing protein</fullName>
    </recommendedName>
</protein>